<evidence type="ECO:0000313" key="2">
    <source>
        <dbReference type="Proteomes" id="UP000827872"/>
    </source>
</evidence>
<sequence>MVAGAPHPPALVAPMAALVALAEVCRWAKARQSRYKEKTPLLCYGQAATEWSSGTGMTSDRRKSWPRRGASSAAADKAFLQVSC</sequence>
<gene>
    <name evidence="1" type="ORF">K3G42_029924</name>
</gene>
<accession>A0ACB8EKK6</accession>
<dbReference type="Proteomes" id="UP000827872">
    <property type="component" value="Linkage Group LG03"/>
</dbReference>
<proteinExistence type="predicted"/>
<name>A0ACB8EKK6_9SAUR</name>
<comment type="caution">
    <text evidence="1">The sequence shown here is derived from an EMBL/GenBank/DDBJ whole genome shotgun (WGS) entry which is preliminary data.</text>
</comment>
<organism evidence="1 2">
    <name type="scientific">Sphaerodactylus townsendi</name>
    <dbReference type="NCBI Taxonomy" id="933632"/>
    <lineage>
        <taxon>Eukaryota</taxon>
        <taxon>Metazoa</taxon>
        <taxon>Chordata</taxon>
        <taxon>Craniata</taxon>
        <taxon>Vertebrata</taxon>
        <taxon>Euteleostomi</taxon>
        <taxon>Lepidosauria</taxon>
        <taxon>Squamata</taxon>
        <taxon>Bifurcata</taxon>
        <taxon>Gekkota</taxon>
        <taxon>Sphaerodactylidae</taxon>
        <taxon>Sphaerodactylus</taxon>
    </lineage>
</organism>
<keyword evidence="2" id="KW-1185">Reference proteome</keyword>
<protein>
    <submittedName>
        <fullName evidence="1">Uncharacterized protein</fullName>
    </submittedName>
</protein>
<dbReference type="EMBL" id="CM037616">
    <property type="protein sequence ID" value="KAH7993219.1"/>
    <property type="molecule type" value="Genomic_DNA"/>
</dbReference>
<evidence type="ECO:0000313" key="1">
    <source>
        <dbReference type="EMBL" id="KAH7993219.1"/>
    </source>
</evidence>
<reference evidence="1" key="1">
    <citation type="submission" date="2021-08" db="EMBL/GenBank/DDBJ databases">
        <title>The first chromosome-level gecko genome reveals the dynamic sex chromosomes of Neotropical dwarf geckos (Sphaerodactylidae: Sphaerodactylus).</title>
        <authorList>
            <person name="Pinto B.J."/>
            <person name="Keating S.E."/>
            <person name="Gamble T."/>
        </authorList>
    </citation>
    <scope>NUCLEOTIDE SEQUENCE</scope>
    <source>
        <strain evidence="1">TG3544</strain>
    </source>
</reference>